<evidence type="ECO:0000313" key="3">
    <source>
        <dbReference type="EMBL" id="MFL9460767.1"/>
    </source>
</evidence>
<keyword evidence="4" id="KW-1185">Reference proteome</keyword>
<evidence type="ECO:0000259" key="2">
    <source>
        <dbReference type="Pfam" id="PF12770"/>
    </source>
</evidence>
<dbReference type="Gene3D" id="1.25.40.10">
    <property type="entry name" value="Tetratricopeptide repeat domain"/>
    <property type="match status" value="3"/>
</dbReference>
<keyword evidence="1" id="KW-0802">TPR repeat</keyword>
<dbReference type="SUPFAM" id="SSF48452">
    <property type="entry name" value="TPR-like"/>
    <property type="match status" value="3"/>
</dbReference>
<feature type="repeat" description="TPR" evidence="1">
    <location>
        <begin position="115"/>
        <end position="148"/>
    </location>
</feature>
<evidence type="ECO:0000313" key="4">
    <source>
        <dbReference type="Proteomes" id="UP001628874"/>
    </source>
</evidence>
<dbReference type="Pfam" id="PF13176">
    <property type="entry name" value="TPR_7"/>
    <property type="match status" value="2"/>
</dbReference>
<dbReference type="PANTHER" id="PTHR10098:SF112">
    <property type="entry name" value="SLR0380 PROTEIN"/>
    <property type="match status" value="1"/>
</dbReference>
<proteinExistence type="predicted"/>
<feature type="repeat" description="TPR" evidence="1">
    <location>
        <begin position="278"/>
        <end position="311"/>
    </location>
</feature>
<accession>A0ABW8WIG7</accession>
<organism evidence="3 4">
    <name type="scientific">Scytonema tolypothrichoides VB-61278_2</name>
    <dbReference type="NCBI Taxonomy" id="3232314"/>
    <lineage>
        <taxon>Bacteria</taxon>
        <taxon>Bacillati</taxon>
        <taxon>Cyanobacteriota</taxon>
        <taxon>Cyanophyceae</taxon>
        <taxon>Nostocales</taxon>
        <taxon>Scytonemataceae</taxon>
        <taxon>Scytonema</taxon>
    </lineage>
</organism>
<feature type="domain" description="CHAT" evidence="2">
    <location>
        <begin position="618"/>
        <end position="886"/>
    </location>
</feature>
<sequence length="888" mass="99826">MKYVIIRKLKRFWKADRQLIRVRNDLLQTKRLRYLILGILAILSLMLTQGNLFFGIQIPKTLAATPDRLDVSRSPTALVAVGKQHYQNGEFALAIAKWQQGQQAFAISGDNLNQAAVLSNLALAYQQLGQWKQAYESIEQSLSILQNTKFSQAKSLLAAALLIQGSLQLSQGQAQQALTTWENAAVIYKQTEDKAGLSRCLLNQTLALRALGLYPRARKILEQVNQTLHSEADLQLKFASLLNLGETLRVMGELETSQEALQQALTIAQKLNLKADMAVVWMNLGNNARSQKLPDKAFQYYQQAIAASPSATIKLQAQLDRLHLLVETEKWQDARTLIEEIQPQLENFLPANRLSIYARVNFAQSLMKTCQNHTSRCTNQILAAKILAIAARQAEDISDYRAASYALGSLGEIYEQTQQWSEAQKLTEKALLLAQSSHASDIAYRWHWQNGRLLKVQGEYQKAILAYNEAVNTLSLIRNDLVASNLDLQFSFRESVEPVYRELAQLLLQPSPTQTEVSQENLKQARKAIESLQLAELDNYFREACLNGTPVQIDRLDSQAAVIYPIILSDRLEVVLSLPNQSLRHYATAIPQTQLETRIDEMLRSLRRTSLKRERLKISQEFYDLLIRPAQNDLKTNNIKTLAFVLDGAMKNLPMAALYDGKQYLIEQYRLALSPGLQLFVPSAKEHHQLKILVGGLSESRQGFIPLPGVESEVKQIKSEIPSQVLFNQAFTSTTFAQQIGNNPFPVVHLATHGQFSSNAKDTFVLTWDNRINVKQLGDLLQKREGDSHTPIELLVLSACQTAQGDKRAALGLAGVAIRSGARSTLASLWSVDDRSTSVFMAEFYKQLSHTGVSKAEAVRRAQLQLLKQQEFQHPFYWAPFVLVGNWL</sequence>
<dbReference type="Pfam" id="PF13424">
    <property type="entry name" value="TPR_12"/>
    <property type="match status" value="1"/>
</dbReference>
<dbReference type="SMART" id="SM00028">
    <property type="entry name" value="TPR"/>
    <property type="match status" value="7"/>
</dbReference>
<dbReference type="Proteomes" id="UP001628874">
    <property type="component" value="Unassembled WGS sequence"/>
</dbReference>
<dbReference type="InterPro" id="IPR019734">
    <property type="entry name" value="TPR_rpt"/>
</dbReference>
<dbReference type="InterPro" id="IPR024983">
    <property type="entry name" value="CHAT_dom"/>
</dbReference>
<dbReference type="PANTHER" id="PTHR10098">
    <property type="entry name" value="RAPSYN-RELATED"/>
    <property type="match status" value="1"/>
</dbReference>
<reference evidence="3 4" key="1">
    <citation type="submission" date="2024-07" db="EMBL/GenBank/DDBJ databases">
        <authorList>
            <person name="Tripathy S."/>
        </authorList>
    </citation>
    <scope>NUCLEOTIDE SEQUENCE [LARGE SCALE GENOMIC DNA]</scope>
    <source>
        <strain evidence="3 4">VB-61278_2</strain>
    </source>
</reference>
<dbReference type="InterPro" id="IPR011990">
    <property type="entry name" value="TPR-like_helical_dom_sf"/>
</dbReference>
<dbReference type="RefSeq" id="WP_082051593.1">
    <property type="nucleotide sequence ID" value="NZ_JBFQGM010000003.1"/>
</dbReference>
<evidence type="ECO:0000256" key="1">
    <source>
        <dbReference type="PROSITE-ProRule" id="PRU00339"/>
    </source>
</evidence>
<dbReference type="EMBL" id="JBFQGM010000003">
    <property type="protein sequence ID" value="MFL9460767.1"/>
    <property type="molecule type" value="Genomic_DNA"/>
</dbReference>
<dbReference type="Pfam" id="PF12770">
    <property type="entry name" value="CHAT"/>
    <property type="match status" value="1"/>
</dbReference>
<dbReference type="PROSITE" id="PS50005">
    <property type="entry name" value="TPR"/>
    <property type="match status" value="3"/>
</dbReference>
<protein>
    <submittedName>
        <fullName evidence="3">CHAT domain-containing protein</fullName>
    </submittedName>
</protein>
<gene>
    <name evidence="3" type="ORF">AB0759_09015</name>
</gene>
<comment type="caution">
    <text evidence="3">The sequence shown here is derived from an EMBL/GenBank/DDBJ whole genome shotgun (WGS) entry which is preliminary data.</text>
</comment>
<feature type="repeat" description="TPR" evidence="1">
    <location>
        <begin position="404"/>
        <end position="437"/>
    </location>
</feature>
<name>A0ABW8WIG7_9CYAN</name>